<comment type="caution">
    <text evidence="2">The sequence shown here is derived from an EMBL/GenBank/DDBJ whole genome shotgun (WGS) entry which is preliminary data.</text>
</comment>
<protein>
    <submittedName>
        <fullName evidence="2">Stage II sporulation protein M</fullName>
    </submittedName>
</protein>
<feature type="transmembrane region" description="Helical" evidence="1">
    <location>
        <begin position="254"/>
        <end position="272"/>
    </location>
</feature>
<feature type="transmembrane region" description="Helical" evidence="1">
    <location>
        <begin position="284"/>
        <end position="303"/>
    </location>
</feature>
<reference evidence="2 3" key="1">
    <citation type="submission" date="2019-02" db="EMBL/GenBank/DDBJ databases">
        <title>Genomic Encyclopedia of Type Strains, Phase IV (KMG-IV): sequencing the most valuable type-strain genomes for metagenomic binning, comparative biology and taxonomic classification.</title>
        <authorList>
            <person name="Goeker M."/>
        </authorList>
    </citation>
    <scope>NUCLEOTIDE SEQUENCE [LARGE SCALE GENOMIC DNA]</scope>
    <source>
        <strain evidence="2 3">DSM 45622</strain>
    </source>
</reference>
<keyword evidence="1" id="KW-1133">Transmembrane helix</keyword>
<dbReference type="AlphaFoldDB" id="A0A4Q7NSN0"/>
<dbReference type="InterPro" id="IPR002798">
    <property type="entry name" value="SpoIIM-like"/>
</dbReference>
<accession>A0A4Q7NSN0</accession>
<dbReference type="OrthoDB" id="5243448at2"/>
<dbReference type="Proteomes" id="UP000293638">
    <property type="component" value="Unassembled WGS sequence"/>
</dbReference>
<dbReference type="EMBL" id="SGXD01000002">
    <property type="protein sequence ID" value="RZS90146.1"/>
    <property type="molecule type" value="Genomic_DNA"/>
</dbReference>
<dbReference type="PANTHER" id="PTHR35337:SF1">
    <property type="entry name" value="SLR1478 PROTEIN"/>
    <property type="match status" value="1"/>
</dbReference>
<keyword evidence="1" id="KW-0472">Membrane</keyword>
<evidence type="ECO:0000313" key="2">
    <source>
        <dbReference type="EMBL" id="RZS90146.1"/>
    </source>
</evidence>
<evidence type="ECO:0000313" key="3">
    <source>
        <dbReference type="Proteomes" id="UP000293638"/>
    </source>
</evidence>
<feature type="transmembrane region" description="Helical" evidence="1">
    <location>
        <begin position="164"/>
        <end position="185"/>
    </location>
</feature>
<sequence length="328" mass="33869">MDLEAYAAAHRGEWERLDALARRRHLAGAEVDELVELYQRAGAHLAAVQAAAPDPALVGRLSSLVARGRAAVAGGPAPSWRALGRFFAVVLPAALWRARWWVGGASLGSLVVIVAAAVWVARDAQVAATVVPAGQLPDFRREFVDYYSQSAHGSFAFKVWTNNAWVAAQCLLAGISLVFPVWVLLQNAADVGVSAGLLARDGQLGTFLVFISPHGLLELTSVFTAAGTGLRLGWTLVDPGPRTRSAALAVEGRAMGAVALGLVPVFAVAGTIEGFVTPSGLPAAVKVGVGVVAWAAFLAYAGVLGSRAARAGTTGDLEQAPAVLPTAG</sequence>
<dbReference type="PANTHER" id="PTHR35337">
    <property type="entry name" value="SLR1478 PROTEIN"/>
    <property type="match status" value="1"/>
</dbReference>
<dbReference type="RefSeq" id="WP_130492644.1">
    <property type="nucleotide sequence ID" value="NZ_SGXD01000002.1"/>
</dbReference>
<keyword evidence="1" id="KW-0812">Transmembrane</keyword>
<keyword evidence="3" id="KW-1185">Reference proteome</keyword>
<evidence type="ECO:0000256" key="1">
    <source>
        <dbReference type="SAM" id="Phobius"/>
    </source>
</evidence>
<gene>
    <name evidence="2" type="ORF">EV189_1929</name>
</gene>
<feature type="transmembrane region" description="Helical" evidence="1">
    <location>
        <begin position="100"/>
        <end position="121"/>
    </location>
</feature>
<dbReference type="Pfam" id="PF01944">
    <property type="entry name" value="SpoIIM"/>
    <property type="match status" value="1"/>
</dbReference>
<proteinExistence type="predicted"/>
<organism evidence="2 3">
    <name type="scientific">Motilibacter rhizosphaerae</name>
    <dbReference type="NCBI Taxonomy" id="598652"/>
    <lineage>
        <taxon>Bacteria</taxon>
        <taxon>Bacillati</taxon>
        <taxon>Actinomycetota</taxon>
        <taxon>Actinomycetes</taxon>
        <taxon>Motilibacterales</taxon>
        <taxon>Motilibacteraceae</taxon>
        <taxon>Motilibacter</taxon>
    </lineage>
</organism>
<name>A0A4Q7NSN0_9ACTN</name>